<evidence type="ECO:0000313" key="8">
    <source>
        <dbReference type="Proteomes" id="UP000271162"/>
    </source>
</evidence>
<dbReference type="WBParaSite" id="NBR_0001495001-mRNA-1">
    <property type="protein sequence ID" value="NBR_0001495001-mRNA-1"/>
    <property type="gene ID" value="NBR_0001495001"/>
</dbReference>
<dbReference type="Gene3D" id="3.40.50.11660">
    <property type="entry name" value="Glycosyl transferase family 10, C-terminal domain"/>
    <property type="match status" value="1"/>
</dbReference>
<dbReference type="AlphaFoldDB" id="A0A0N4YE56"/>
<dbReference type="InterPro" id="IPR055270">
    <property type="entry name" value="Glyco_tran_10_C"/>
</dbReference>
<keyword evidence="3 5" id="KW-0328">Glycosyltransferase</keyword>
<dbReference type="Pfam" id="PF00852">
    <property type="entry name" value="Glyco_transf_10"/>
    <property type="match status" value="1"/>
</dbReference>
<evidence type="ECO:0000313" key="7">
    <source>
        <dbReference type="EMBL" id="VDL78545.1"/>
    </source>
</evidence>
<keyword evidence="4 5" id="KW-0808">Transferase</keyword>
<proteinExistence type="inferred from homology"/>
<keyword evidence="8" id="KW-1185">Reference proteome</keyword>
<dbReference type="EMBL" id="UYSL01021547">
    <property type="protein sequence ID" value="VDL78545.1"/>
    <property type="molecule type" value="Genomic_DNA"/>
</dbReference>
<feature type="domain" description="Fucosyltransferase C-terminal" evidence="6">
    <location>
        <begin position="2"/>
        <end position="94"/>
    </location>
</feature>
<dbReference type="Proteomes" id="UP000271162">
    <property type="component" value="Unassembled WGS sequence"/>
</dbReference>
<keyword evidence="5" id="KW-0812">Transmembrane</keyword>
<dbReference type="GO" id="GO:0032580">
    <property type="term" value="C:Golgi cisterna membrane"/>
    <property type="evidence" value="ECO:0007669"/>
    <property type="project" value="UniProtKB-SubCell"/>
</dbReference>
<name>A0A0N4YE56_NIPBR</name>
<comment type="similarity">
    <text evidence="2 5">Belongs to the glycosyltransferase 10 family.</text>
</comment>
<reference evidence="9" key="1">
    <citation type="submission" date="2017-02" db="UniProtKB">
        <authorList>
            <consortium name="WormBaseParasite"/>
        </authorList>
    </citation>
    <scope>IDENTIFICATION</scope>
</reference>
<keyword evidence="5" id="KW-0333">Golgi apparatus</keyword>
<comment type="subcellular location">
    <subcellularLocation>
        <location evidence="5">Golgi apparatus</location>
        <location evidence="5">Golgi stack membrane</location>
        <topology evidence="5">Single-pass type II membrane protein</topology>
    </subcellularLocation>
</comment>
<dbReference type="InterPro" id="IPR038577">
    <property type="entry name" value="GT10-like_C_sf"/>
</dbReference>
<dbReference type="PANTHER" id="PTHR11929:SF145">
    <property type="entry name" value="ALPHA-(1,3)-FUCOSYLTRANSFERASE FUT-1"/>
    <property type="match status" value="1"/>
</dbReference>
<evidence type="ECO:0000313" key="9">
    <source>
        <dbReference type="WBParaSite" id="NBR_0001495001-mRNA-1"/>
    </source>
</evidence>
<evidence type="ECO:0000256" key="3">
    <source>
        <dbReference type="ARBA" id="ARBA00022676"/>
    </source>
</evidence>
<reference evidence="7 8" key="2">
    <citation type="submission" date="2018-11" db="EMBL/GenBank/DDBJ databases">
        <authorList>
            <consortium name="Pathogen Informatics"/>
        </authorList>
    </citation>
    <scope>NUCLEOTIDE SEQUENCE [LARGE SCALE GENOMIC DNA]</scope>
</reference>
<dbReference type="SUPFAM" id="SSF53756">
    <property type="entry name" value="UDP-Glycosyltransferase/glycogen phosphorylase"/>
    <property type="match status" value="1"/>
</dbReference>
<evidence type="ECO:0000259" key="6">
    <source>
        <dbReference type="Pfam" id="PF00852"/>
    </source>
</evidence>
<organism evidence="9">
    <name type="scientific">Nippostrongylus brasiliensis</name>
    <name type="common">Rat hookworm</name>
    <dbReference type="NCBI Taxonomy" id="27835"/>
    <lineage>
        <taxon>Eukaryota</taxon>
        <taxon>Metazoa</taxon>
        <taxon>Ecdysozoa</taxon>
        <taxon>Nematoda</taxon>
        <taxon>Chromadorea</taxon>
        <taxon>Rhabditida</taxon>
        <taxon>Rhabditina</taxon>
        <taxon>Rhabditomorpha</taxon>
        <taxon>Strongyloidea</taxon>
        <taxon>Heligmosomidae</taxon>
        <taxon>Nippostrongylus</taxon>
    </lineage>
</organism>
<dbReference type="GO" id="GO:0046920">
    <property type="term" value="F:alpha-(1-&gt;3)-fucosyltransferase activity"/>
    <property type="evidence" value="ECO:0007669"/>
    <property type="project" value="TreeGrafter"/>
</dbReference>
<evidence type="ECO:0000256" key="5">
    <source>
        <dbReference type="RuleBase" id="RU003832"/>
    </source>
</evidence>
<dbReference type="PANTHER" id="PTHR11929">
    <property type="entry name" value="ALPHA- 1,3 -FUCOSYLTRANSFERASE"/>
    <property type="match status" value="1"/>
</dbReference>
<dbReference type="EC" id="2.4.1.-" evidence="5"/>
<dbReference type="STRING" id="27835.A0A0N4YE56"/>
<comment type="pathway">
    <text evidence="1">Protein modification; protein glycosylation.</text>
</comment>
<evidence type="ECO:0000256" key="4">
    <source>
        <dbReference type="ARBA" id="ARBA00022679"/>
    </source>
</evidence>
<evidence type="ECO:0000256" key="2">
    <source>
        <dbReference type="ARBA" id="ARBA00008919"/>
    </source>
</evidence>
<gene>
    <name evidence="7" type="ORF">NBR_LOCUS14951</name>
</gene>
<protein>
    <recommendedName>
        <fullName evidence="5">Fucosyltransferase</fullName>
        <ecNumber evidence="5">2.4.1.-</ecNumber>
    </recommendedName>
</protein>
<sequence length="98" mass="11958">MCEYYITEKLWKHGYMHLRSIVEPFVPPYSFVAVDDFSSPKELAEYMSYLIANKTAYLEYFEWRRDYRVIFLDGRDHNRLERPWGLCQVISECQVKFK</sequence>
<accession>A0A0N4YE56</accession>
<keyword evidence="5" id="KW-0472">Membrane</keyword>
<evidence type="ECO:0000256" key="1">
    <source>
        <dbReference type="ARBA" id="ARBA00004922"/>
    </source>
</evidence>
<dbReference type="UniPathway" id="UPA00378"/>
<dbReference type="InterPro" id="IPR001503">
    <property type="entry name" value="Glyco_trans_10"/>
</dbReference>